<proteinExistence type="predicted"/>
<reference evidence="2 3" key="1">
    <citation type="journal article" date="2017" name="Elife">
        <title>Extensive horizontal gene transfer in cheese-associated bacteria.</title>
        <authorList>
            <person name="Bonham K.S."/>
            <person name="Wolfe B.E."/>
            <person name="Dutton R.J."/>
        </authorList>
    </citation>
    <scope>NUCLEOTIDE SEQUENCE [LARGE SCALE GENOMIC DNA]</scope>
    <source>
        <strain evidence="2 3">341_9</strain>
    </source>
</reference>
<feature type="region of interest" description="Disordered" evidence="1">
    <location>
        <begin position="1"/>
        <end position="32"/>
    </location>
</feature>
<evidence type="ECO:0000256" key="1">
    <source>
        <dbReference type="SAM" id="MobiDB-lite"/>
    </source>
</evidence>
<dbReference type="Proteomes" id="UP000218598">
    <property type="component" value="Unassembled WGS sequence"/>
</dbReference>
<protein>
    <submittedName>
        <fullName evidence="2">Uncharacterized protein</fullName>
    </submittedName>
</protein>
<dbReference type="GO" id="GO:0106300">
    <property type="term" value="P:protein-DNA covalent cross-linking repair"/>
    <property type="evidence" value="ECO:0007669"/>
    <property type="project" value="InterPro"/>
</dbReference>
<dbReference type="GO" id="GO:0003697">
    <property type="term" value="F:single-stranded DNA binding"/>
    <property type="evidence" value="ECO:0007669"/>
    <property type="project" value="InterPro"/>
</dbReference>
<organism evidence="2 3">
    <name type="scientific">Brachybacterium alimentarium</name>
    <dbReference type="NCBI Taxonomy" id="47845"/>
    <lineage>
        <taxon>Bacteria</taxon>
        <taxon>Bacillati</taxon>
        <taxon>Actinomycetota</taxon>
        <taxon>Actinomycetes</taxon>
        <taxon>Micrococcales</taxon>
        <taxon>Dermabacteraceae</taxon>
        <taxon>Brachybacterium</taxon>
    </lineage>
</organism>
<dbReference type="Pfam" id="PF02586">
    <property type="entry name" value="SRAP"/>
    <property type="match status" value="1"/>
</dbReference>
<dbReference type="Gene3D" id="3.90.1680.10">
    <property type="entry name" value="SOS response associated peptidase-like"/>
    <property type="match status" value="1"/>
</dbReference>
<comment type="caution">
    <text evidence="2">The sequence shown here is derived from an EMBL/GenBank/DDBJ whole genome shotgun (WGS) entry which is preliminary data.</text>
</comment>
<keyword evidence="3" id="KW-1185">Reference proteome</keyword>
<dbReference type="OrthoDB" id="9782620at2"/>
<sequence length="127" mass="13576">MVRCSGALSSRGEECIPHGGGGGKGPRPIDARMEPIATNGMFRGLFPSGRAVEPMTSYYEWLEADGGKDPYVVHQPDGKLLHAAGLTAAPKPSPAASSSQEDSGHYYRPEYVELVFCQRVVGKILCP</sequence>
<dbReference type="AlphaFoldDB" id="A0A2A3YEM8"/>
<gene>
    <name evidence="2" type="ORF">CIK66_17805</name>
</gene>
<dbReference type="InterPro" id="IPR036590">
    <property type="entry name" value="SRAP-like"/>
</dbReference>
<name>A0A2A3YEM8_9MICO</name>
<dbReference type="EMBL" id="NRGR01000041">
    <property type="protein sequence ID" value="PCC37744.1"/>
    <property type="molecule type" value="Genomic_DNA"/>
</dbReference>
<dbReference type="InterPro" id="IPR003738">
    <property type="entry name" value="SRAP"/>
</dbReference>
<dbReference type="SUPFAM" id="SSF143081">
    <property type="entry name" value="BB1717-like"/>
    <property type="match status" value="1"/>
</dbReference>
<evidence type="ECO:0000313" key="3">
    <source>
        <dbReference type="Proteomes" id="UP000218598"/>
    </source>
</evidence>
<accession>A0A2A3YEM8</accession>
<evidence type="ECO:0000313" key="2">
    <source>
        <dbReference type="EMBL" id="PCC37744.1"/>
    </source>
</evidence>